<name>F0XNS4_GROCL</name>
<keyword evidence="3" id="KW-1185">Reference proteome</keyword>
<sequence>MSPTLDHIVILVPRPQLHALPSWVTDSFTVIDGGQHAGGVTENKLILLQDGIYLELIAFVSKGNGEGDSGRRSHRWGAQPEGRIIDWALSLAMSFEEADEEFKQIQDCVRAADVGFVYQDLVAGGRTTPDGVVLEWATASPAAISRGSKGPESDLSGGLLPFWCLDRTERKLRVPYASAGGSLARHPSAAIGVAEVTIYVADSVLLDRLRRVYDAILHKTAEFEWDLAIPDKPQHRLSPRLRLVLLAKETVSEKDLEYGQRIELSLFTTSESRTVGGQFVDGWYIEVRLEKAQYGGEIA</sequence>
<evidence type="ECO:0000313" key="2">
    <source>
        <dbReference type="EMBL" id="EFX00207.1"/>
    </source>
</evidence>
<dbReference type="RefSeq" id="XP_014169689.1">
    <property type="nucleotide sequence ID" value="XM_014314214.1"/>
</dbReference>
<dbReference type="InParanoid" id="F0XNS4"/>
<dbReference type="Gene3D" id="3.10.180.10">
    <property type="entry name" value="2,3-Dihydroxybiphenyl 1,2-Dioxygenase, domain 1"/>
    <property type="match status" value="1"/>
</dbReference>
<dbReference type="eggNOG" id="ENOG502S4CM">
    <property type="taxonomic scope" value="Eukaryota"/>
</dbReference>
<dbReference type="GeneID" id="25980728"/>
<dbReference type="HOGENOM" id="CLU_058475_0_1_1"/>
<protein>
    <submittedName>
        <fullName evidence="2">Glyoxalase family protein</fullName>
    </submittedName>
</protein>
<organism evidence="3">
    <name type="scientific">Grosmannia clavigera (strain kw1407 / UAMH 11150)</name>
    <name type="common">Blue stain fungus</name>
    <name type="synonym">Graphiocladiella clavigera</name>
    <dbReference type="NCBI Taxonomy" id="655863"/>
    <lineage>
        <taxon>Eukaryota</taxon>
        <taxon>Fungi</taxon>
        <taxon>Dikarya</taxon>
        <taxon>Ascomycota</taxon>
        <taxon>Pezizomycotina</taxon>
        <taxon>Sordariomycetes</taxon>
        <taxon>Sordariomycetidae</taxon>
        <taxon>Ophiostomatales</taxon>
        <taxon>Ophiostomataceae</taxon>
        <taxon>Leptographium</taxon>
    </lineage>
</organism>
<feature type="domain" description="Glyoxalase-like" evidence="1">
    <location>
        <begin position="5"/>
        <end position="204"/>
    </location>
</feature>
<dbReference type="InterPro" id="IPR025870">
    <property type="entry name" value="Glyoxalase-like_dom"/>
</dbReference>
<dbReference type="Pfam" id="PF13468">
    <property type="entry name" value="Glyoxalase_3"/>
    <property type="match status" value="1"/>
</dbReference>
<accession>F0XNS4</accession>
<dbReference type="InterPro" id="IPR029068">
    <property type="entry name" value="Glyas_Bleomycin-R_OHBP_Dase"/>
</dbReference>
<evidence type="ECO:0000313" key="3">
    <source>
        <dbReference type="Proteomes" id="UP000007796"/>
    </source>
</evidence>
<dbReference type="AlphaFoldDB" id="F0XNS4"/>
<proteinExistence type="predicted"/>
<evidence type="ECO:0000259" key="1">
    <source>
        <dbReference type="Pfam" id="PF13468"/>
    </source>
</evidence>
<dbReference type="EMBL" id="GL629801">
    <property type="protein sequence ID" value="EFX00207.1"/>
    <property type="molecule type" value="Genomic_DNA"/>
</dbReference>
<reference evidence="2 3" key="1">
    <citation type="journal article" date="2011" name="Proc. Natl. Acad. Sci. U.S.A.">
        <title>Genome and transcriptome analyses of the mountain pine beetle-fungal symbiont Grosmannia clavigera, a lodgepole pine pathogen.</title>
        <authorList>
            <person name="DiGuistini S."/>
            <person name="Wang Y."/>
            <person name="Liao N.Y."/>
            <person name="Taylor G."/>
            <person name="Tanguay P."/>
            <person name="Feau N."/>
            <person name="Henrissat B."/>
            <person name="Chan S.K."/>
            <person name="Hesse-Orce U."/>
            <person name="Alamouti S.M."/>
            <person name="Tsui C.K.M."/>
            <person name="Docking R.T."/>
            <person name="Levasseur A."/>
            <person name="Haridas S."/>
            <person name="Robertson G."/>
            <person name="Birol I."/>
            <person name="Holt R.A."/>
            <person name="Marra M.A."/>
            <person name="Hamelin R.C."/>
            <person name="Hirst M."/>
            <person name="Jones S.J.M."/>
            <person name="Bohlmann J."/>
            <person name="Breuil C."/>
        </authorList>
    </citation>
    <scope>NUCLEOTIDE SEQUENCE [LARGE SCALE GENOMIC DNA]</scope>
    <source>
        <strain evidence="3">kw1407 / UAMH 11150</strain>
    </source>
</reference>
<gene>
    <name evidence="2" type="ORF">CMQ_7209</name>
</gene>
<dbReference type="PANTHER" id="PTHR40265:SF1">
    <property type="entry name" value="GLYOXALASE-LIKE DOMAIN-CONTAINING PROTEIN"/>
    <property type="match status" value="1"/>
</dbReference>
<dbReference type="OrthoDB" id="408973at2759"/>
<dbReference type="PANTHER" id="PTHR40265">
    <property type="entry name" value="BLL2707 PROTEIN"/>
    <property type="match status" value="1"/>
</dbReference>
<dbReference type="Proteomes" id="UP000007796">
    <property type="component" value="Unassembled WGS sequence"/>
</dbReference>